<dbReference type="Pfam" id="PF09296">
    <property type="entry name" value="NUDIX-like"/>
    <property type="match status" value="1"/>
</dbReference>
<dbReference type="InterPro" id="IPR015375">
    <property type="entry name" value="NADH_PPase-like_N"/>
</dbReference>
<dbReference type="InterPro" id="IPR049734">
    <property type="entry name" value="NudC-like_C"/>
</dbReference>
<comment type="caution">
    <text evidence="11">The sequence shown here is derived from an EMBL/GenBank/DDBJ whole genome shotgun (WGS) entry which is preliminary data.</text>
</comment>
<evidence type="ECO:0000256" key="6">
    <source>
        <dbReference type="ARBA" id="ARBA00022801"/>
    </source>
</evidence>
<dbReference type="GO" id="GO:0046872">
    <property type="term" value="F:metal ion binding"/>
    <property type="evidence" value="ECO:0007669"/>
    <property type="project" value="UniProtKB-KW"/>
</dbReference>
<evidence type="ECO:0000256" key="3">
    <source>
        <dbReference type="ARBA" id="ARBA00009595"/>
    </source>
</evidence>
<proteinExistence type="inferred from homology"/>
<evidence type="ECO:0000256" key="8">
    <source>
        <dbReference type="ARBA" id="ARBA00023027"/>
    </source>
</evidence>
<dbReference type="CDD" id="cd03429">
    <property type="entry name" value="NUDIX_NADH_pyrophosphatase_Nudt13"/>
    <property type="match status" value="1"/>
</dbReference>
<comment type="cofactor">
    <cofactor evidence="1">
        <name>Mg(2+)</name>
        <dbReference type="ChEBI" id="CHEBI:18420"/>
    </cofactor>
</comment>
<evidence type="ECO:0000256" key="1">
    <source>
        <dbReference type="ARBA" id="ARBA00001946"/>
    </source>
</evidence>
<dbReference type="Proteomes" id="UP000244940">
    <property type="component" value="Unassembled WGS sequence"/>
</dbReference>
<protein>
    <recommendedName>
        <fullName evidence="4">NAD(+) diphosphatase</fullName>
        <ecNumber evidence="4">3.6.1.22</ecNumber>
    </recommendedName>
</protein>
<dbReference type="InterPro" id="IPR015376">
    <property type="entry name" value="Znr_NADH_PPase"/>
</dbReference>
<keyword evidence="5" id="KW-0479">Metal-binding</keyword>
<dbReference type="GO" id="GO:0019677">
    <property type="term" value="P:NAD+ catabolic process"/>
    <property type="evidence" value="ECO:0007669"/>
    <property type="project" value="TreeGrafter"/>
</dbReference>
<reference evidence="11 12" key="1">
    <citation type="submission" date="2018-05" db="EMBL/GenBank/DDBJ databases">
        <title>Pararhodobacter marina sp. nov., isolated from deep-sea water of the Indian Ocean.</title>
        <authorList>
            <person name="Lai Q.Sr."/>
            <person name="Liu X."/>
            <person name="Shao Z."/>
        </authorList>
    </citation>
    <scope>NUCLEOTIDE SEQUENCE [LARGE SCALE GENOMIC DNA]</scope>
    <source>
        <strain evidence="11 12">CIC4N-9</strain>
    </source>
</reference>
<dbReference type="AlphaFoldDB" id="A0A2U2C6D1"/>
<evidence type="ECO:0000256" key="9">
    <source>
        <dbReference type="ARBA" id="ARBA00023679"/>
    </source>
</evidence>
<dbReference type="Gene3D" id="3.90.79.20">
    <property type="match status" value="1"/>
</dbReference>
<comment type="catalytic activity">
    <reaction evidence="9">
        <text>a 5'-end NAD(+)-phospho-ribonucleoside in mRNA + H2O = a 5'-end phospho-adenosine-phospho-ribonucleoside in mRNA + beta-nicotinamide D-ribonucleotide + 2 H(+)</text>
        <dbReference type="Rhea" id="RHEA:60876"/>
        <dbReference type="Rhea" id="RHEA-COMP:15698"/>
        <dbReference type="Rhea" id="RHEA-COMP:15719"/>
        <dbReference type="ChEBI" id="CHEBI:14649"/>
        <dbReference type="ChEBI" id="CHEBI:15377"/>
        <dbReference type="ChEBI" id="CHEBI:15378"/>
        <dbReference type="ChEBI" id="CHEBI:144029"/>
        <dbReference type="ChEBI" id="CHEBI:144051"/>
    </reaction>
    <physiologicalReaction direction="left-to-right" evidence="9">
        <dbReference type="Rhea" id="RHEA:60877"/>
    </physiologicalReaction>
</comment>
<comment type="cofactor">
    <cofactor evidence="2">
        <name>Zn(2+)</name>
        <dbReference type="ChEBI" id="CHEBI:29105"/>
    </cofactor>
</comment>
<comment type="similarity">
    <text evidence="3">Belongs to the Nudix hydrolase family. NudC subfamily.</text>
</comment>
<dbReference type="InterPro" id="IPR000086">
    <property type="entry name" value="NUDIX_hydrolase_dom"/>
</dbReference>
<dbReference type="PANTHER" id="PTHR42904">
    <property type="entry name" value="NUDIX HYDROLASE, NUDC SUBFAMILY"/>
    <property type="match status" value="1"/>
</dbReference>
<dbReference type="Pfam" id="PF00293">
    <property type="entry name" value="NUDIX"/>
    <property type="match status" value="1"/>
</dbReference>
<evidence type="ECO:0000313" key="11">
    <source>
        <dbReference type="EMBL" id="PWE27448.1"/>
    </source>
</evidence>
<evidence type="ECO:0000259" key="10">
    <source>
        <dbReference type="PROSITE" id="PS51462"/>
    </source>
</evidence>
<dbReference type="Pfam" id="PF09297">
    <property type="entry name" value="Zn_ribbon_NUD"/>
    <property type="match status" value="1"/>
</dbReference>
<keyword evidence="6" id="KW-0378">Hydrolase</keyword>
<organism evidence="11 12">
    <name type="scientific">Pararhodobacter marinus</name>
    <dbReference type="NCBI Taxonomy" id="2184063"/>
    <lineage>
        <taxon>Bacteria</taxon>
        <taxon>Pseudomonadati</taxon>
        <taxon>Pseudomonadota</taxon>
        <taxon>Alphaproteobacteria</taxon>
        <taxon>Rhodobacterales</taxon>
        <taxon>Paracoccaceae</taxon>
        <taxon>Pararhodobacter</taxon>
    </lineage>
</organism>
<dbReference type="GO" id="GO:0005829">
    <property type="term" value="C:cytosol"/>
    <property type="evidence" value="ECO:0007669"/>
    <property type="project" value="TreeGrafter"/>
</dbReference>
<name>A0A2U2C6D1_9RHOB</name>
<dbReference type="EC" id="3.6.1.22" evidence="4"/>
<dbReference type="InterPro" id="IPR050241">
    <property type="entry name" value="NAD-cap_RNA_hydrolase_NudC"/>
</dbReference>
<dbReference type="PANTHER" id="PTHR42904:SF6">
    <property type="entry name" value="NAD-CAPPED RNA HYDROLASE NUDT12"/>
    <property type="match status" value="1"/>
</dbReference>
<keyword evidence="12" id="KW-1185">Reference proteome</keyword>
<sequence>MAVAREIVFASEWDDRRAEWRGDAEKQAALRNDSATRVLPVWRGRPLIAGADEARLAWLSPGDRVLDDADPAWLFLGEHDGAARFAADLSSWVPAGMDEAAMAAFFDPTEYTHPDLPSDHRFADLRGLMTRLDGVDAAMGSTARALFNWHGSHRFCSRCGARSESAEAGWQRVCPTCRAVHFPRTDPVVIMMIERNGRVLLGRSPGWVEGMYSALAGFVEPGEALEAAVRREVFEETSVRVGRVAYVASQPWPWPNSLMLGCMGEALSDEIVLDHELEAAIWVTRDELAQAMAGEHPVIRRPRNGAIAQELMARWLAGEIGFASGKGKGDGNAG</sequence>
<dbReference type="Gene3D" id="3.90.79.10">
    <property type="entry name" value="Nucleoside Triphosphate Pyrophosphohydrolase"/>
    <property type="match status" value="1"/>
</dbReference>
<accession>A0A2U2C6D1</accession>
<evidence type="ECO:0000256" key="2">
    <source>
        <dbReference type="ARBA" id="ARBA00001947"/>
    </source>
</evidence>
<dbReference type="GO" id="GO:0035529">
    <property type="term" value="F:NADH pyrophosphatase activity"/>
    <property type="evidence" value="ECO:0007669"/>
    <property type="project" value="TreeGrafter"/>
</dbReference>
<evidence type="ECO:0000256" key="5">
    <source>
        <dbReference type="ARBA" id="ARBA00022723"/>
    </source>
</evidence>
<evidence type="ECO:0000313" key="12">
    <source>
        <dbReference type="Proteomes" id="UP000244940"/>
    </source>
</evidence>
<evidence type="ECO:0000256" key="7">
    <source>
        <dbReference type="ARBA" id="ARBA00022842"/>
    </source>
</evidence>
<dbReference type="OrthoDB" id="9791656at2"/>
<dbReference type="NCBIfam" id="NF001299">
    <property type="entry name" value="PRK00241.1"/>
    <property type="match status" value="1"/>
</dbReference>
<dbReference type="PROSITE" id="PS51462">
    <property type="entry name" value="NUDIX"/>
    <property type="match status" value="1"/>
</dbReference>
<dbReference type="SUPFAM" id="SSF55811">
    <property type="entry name" value="Nudix"/>
    <property type="match status" value="1"/>
</dbReference>
<keyword evidence="7" id="KW-0460">Magnesium</keyword>
<evidence type="ECO:0000256" key="4">
    <source>
        <dbReference type="ARBA" id="ARBA00012381"/>
    </source>
</evidence>
<keyword evidence="8" id="KW-0520">NAD</keyword>
<dbReference type="GO" id="GO:0006742">
    <property type="term" value="P:NADP+ catabolic process"/>
    <property type="evidence" value="ECO:0007669"/>
    <property type="project" value="TreeGrafter"/>
</dbReference>
<gene>
    <name evidence="11" type="ORF">C4N9_17495</name>
</gene>
<dbReference type="InterPro" id="IPR015797">
    <property type="entry name" value="NUDIX_hydrolase-like_dom_sf"/>
</dbReference>
<feature type="domain" description="Nudix hydrolase" evidence="10">
    <location>
        <begin position="183"/>
        <end position="306"/>
    </location>
</feature>
<dbReference type="EMBL" id="QEYD01000011">
    <property type="protein sequence ID" value="PWE27448.1"/>
    <property type="molecule type" value="Genomic_DNA"/>
</dbReference>